<sequence>MALDYRKIERLIKGVANHNRLKILELLQKEPELSVADISERLKIGYENASDHIRKMAIAGLLMKRNDGPNVRHKLTPRALSILVFCKRLQ</sequence>
<dbReference type="GO" id="GO:0003677">
    <property type="term" value="F:DNA binding"/>
    <property type="evidence" value="ECO:0007669"/>
    <property type="project" value="UniProtKB-KW"/>
</dbReference>
<comment type="caution">
    <text evidence="5">The sequence shown here is derived from an EMBL/GenBank/DDBJ whole genome shotgun (WGS) entry which is preliminary data.</text>
</comment>
<dbReference type="PANTHER" id="PTHR33154:SF33">
    <property type="entry name" value="TRANSCRIPTIONAL REPRESSOR SDPR"/>
    <property type="match status" value="1"/>
</dbReference>
<dbReference type="STRING" id="1802438.A2571_01935"/>
<feature type="domain" description="HTH arsR-type" evidence="4">
    <location>
        <begin position="1"/>
        <end position="90"/>
    </location>
</feature>
<dbReference type="Pfam" id="PF13412">
    <property type="entry name" value="HTH_24"/>
    <property type="match status" value="1"/>
</dbReference>
<name>A0A1G2QD52_9BACT</name>
<evidence type="ECO:0000256" key="1">
    <source>
        <dbReference type="ARBA" id="ARBA00023015"/>
    </source>
</evidence>
<reference evidence="5 6" key="1">
    <citation type="journal article" date="2016" name="Nat. Commun.">
        <title>Thousands of microbial genomes shed light on interconnected biogeochemical processes in an aquifer system.</title>
        <authorList>
            <person name="Anantharaman K."/>
            <person name="Brown C.T."/>
            <person name="Hug L.A."/>
            <person name="Sharon I."/>
            <person name="Castelle C.J."/>
            <person name="Probst A.J."/>
            <person name="Thomas B.C."/>
            <person name="Singh A."/>
            <person name="Wilkins M.J."/>
            <person name="Karaoz U."/>
            <person name="Brodie E.L."/>
            <person name="Williams K.H."/>
            <person name="Hubbard S.S."/>
            <person name="Banfield J.F."/>
        </authorList>
    </citation>
    <scope>NUCLEOTIDE SEQUENCE [LARGE SCALE GENOMIC DNA]</scope>
</reference>
<dbReference type="InterPro" id="IPR001845">
    <property type="entry name" value="HTH_ArsR_DNA-bd_dom"/>
</dbReference>
<evidence type="ECO:0000256" key="3">
    <source>
        <dbReference type="ARBA" id="ARBA00023163"/>
    </source>
</evidence>
<keyword evidence="1" id="KW-0805">Transcription regulation</keyword>
<organism evidence="5 6">
    <name type="scientific">Candidatus Vogelbacteria bacterium RIFOXYD1_FULL_44_32</name>
    <dbReference type="NCBI Taxonomy" id="1802438"/>
    <lineage>
        <taxon>Bacteria</taxon>
        <taxon>Candidatus Vogeliibacteriota</taxon>
    </lineage>
</organism>
<proteinExistence type="predicted"/>
<evidence type="ECO:0000313" key="5">
    <source>
        <dbReference type="EMBL" id="OHA58514.1"/>
    </source>
</evidence>
<dbReference type="SUPFAM" id="SSF46785">
    <property type="entry name" value="Winged helix' DNA-binding domain"/>
    <property type="match status" value="1"/>
</dbReference>
<evidence type="ECO:0000259" key="4">
    <source>
        <dbReference type="PROSITE" id="PS50987"/>
    </source>
</evidence>
<evidence type="ECO:0000313" key="6">
    <source>
        <dbReference type="Proteomes" id="UP000177043"/>
    </source>
</evidence>
<protein>
    <recommendedName>
        <fullName evidence="4">HTH arsR-type domain-containing protein</fullName>
    </recommendedName>
</protein>
<dbReference type="PANTHER" id="PTHR33154">
    <property type="entry name" value="TRANSCRIPTIONAL REGULATOR, ARSR FAMILY"/>
    <property type="match status" value="1"/>
</dbReference>
<accession>A0A1G2QD52</accession>
<keyword evidence="3" id="KW-0804">Transcription</keyword>
<dbReference type="GO" id="GO:0003700">
    <property type="term" value="F:DNA-binding transcription factor activity"/>
    <property type="evidence" value="ECO:0007669"/>
    <property type="project" value="InterPro"/>
</dbReference>
<dbReference type="PRINTS" id="PR00778">
    <property type="entry name" value="HTHARSR"/>
</dbReference>
<dbReference type="EMBL" id="MHTJ01000003">
    <property type="protein sequence ID" value="OHA58514.1"/>
    <property type="molecule type" value="Genomic_DNA"/>
</dbReference>
<evidence type="ECO:0000256" key="2">
    <source>
        <dbReference type="ARBA" id="ARBA00023125"/>
    </source>
</evidence>
<dbReference type="Proteomes" id="UP000177043">
    <property type="component" value="Unassembled WGS sequence"/>
</dbReference>
<dbReference type="Gene3D" id="1.10.10.10">
    <property type="entry name" value="Winged helix-like DNA-binding domain superfamily/Winged helix DNA-binding domain"/>
    <property type="match status" value="1"/>
</dbReference>
<dbReference type="SMART" id="SM00418">
    <property type="entry name" value="HTH_ARSR"/>
    <property type="match status" value="1"/>
</dbReference>
<keyword evidence="2" id="KW-0238">DNA-binding</keyword>
<dbReference type="InterPro" id="IPR051081">
    <property type="entry name" value="HTH_MetalResp_TranReg"/>
</dbReference>
<dbReference type="AlphaFoldDB" id="A0A1G2QD52"/>
<dbReference type="InterPro" id="IPR036390">
    <property type="entry name" value="WH_DNA-bd_sf"/>
</dbReference>
<dbReference type="CDD" id="cd00090">
    <property type="entry name" value="HTH_ARSR"/>
    <property type="match status" value="1"/>
</dbReference>
<dbReference type="InterPro" id="IPR011991">
    <property type="entry name" value="ArsR-like_HTH"/>
</dbReference>
<gene>
    <name evidence="5" type="ORF">A2571_01935</name>
</gene>
<dbReference type="InterPro" id="IPR036388">
    <property type="entry name" value="WH-like_DNA-bd_sf"/>
</dbReference>
<dbReference type="PROSITE" id="PS50987">
    <property type="entry name" value="HTH_ARSR_2"/>
    <property type="match status" value="1"/>
</dbReference>